<dbReference type="Proteomes" id="UP000287766">
    <property type="component" value="Unassembled WGS sequence"/>
</dbReference>
<dbReference type="Gene3D" id="3.40.50.2300">
    <property type="match status" value="1"/>
</dbReference>
<dbReference type="InterPro" id="IPR011006">
    <property type="entry name" value="CheY-like_superfamily"/>
</dbReference>
<accession>A0A7Z6ZUL5</accession>
<dbReference type="PANTHER" id="PTHR44591:SF25">
    <property type="entry name" value="CHEMOTAXIS TWO-COMPONENT RESPONSE REGULATOR"/>
    <property type="match status" value="1"/>
</dbReference>
<dbReference type="AlphaFoldDB" id="A0A7Z6ZUL5"/>
<keyword evidence="5" id="KW-1185">Reference proteome</keyword>
<reference evidence="5" key="1">
    <citation type="journal article" date="2018" name="Front. Microbiol.">
        <title>Genome-Based Analysis Reveals the Taxonomy and Diversity of the Family Idiomarinaceae.</title>
        <authorList>
            <person name="Liu Y."/>
            <person name="Lai Q."/>
            <person name="Shao Z."/>
        </authorList>
    </citation>
    <scope>NUCLEOTIDE SEQUENCE [LARGE SCALE GENOMIC DNA]</scope>
    <source>
        <strain evidence="5">KYW314</strain>
    </source>
</reference>
<feature type="modified residue" description="4-aspartylphosphate" evidence="2">
    <location>
        <position position="53"/>
    </location>
</feature>
<evidence type="ECO:0000256" key="2">
    <source>
        <dbReference type="PROSITE-ProRule" id="PRU00169"/>
    </source>
</evidence>
<evidence type="ECO:0000313" key="5">
    <source>
        <dbReference type="Proteomes" id="UP000287766"/>
    </source>
</evidence>
<dbReference type="RefSeq" id="WP_169930073.1">
    <property type="nucleotide sequence ID" value="NZ_PIPR01000001.1"/>
</dbReference>
<evidence type="ECO:0000259" key="3">
    <source>
        <dbReference type="PROSITE" id="PS50110"/>
    </source>
</evidence>
<dbReference type="InterPro" id="IPR001789">
    <property type="entry name" value="Sig_transdc_resp-reg_receiver"/>
</dbReference>
<feature type="domain" description="Response regulatory" evidence="3">
    <location>
        <begin position="4"/>
        <end position="120"/>
    </location>
</feature>
<organism evidence="4 5">
    <name type="scientific">Pseudidiomarina aestuarii</name>
    <dbReference type="NCBI Taxonomy" id="624146"/>
    <lineage>
        <taxon>Bacteria</taxon>
        <taxon>Pseudomonadati</taxon>
        <taxon>Pseudomonadota</taxon>
        <taxon>Gammaproteobacteria</taxon>
        <taxon>Alteromonadales</taxon>
        <taxon>Idiomarinaceae</taxon>
        <taxon>Pseudidiomarina</taxon>
    </lineage>
</organism>
<dbReference type="SUPFAM" id="SSF52172">
    <property type="entry name" value="CheY-like"/>
    <property type="match status" value="1"/>
</dbReference>
<dbReference type="PROSITE" id="PS50110">
    <property type="entry name" value="RESPONSE_REGULATORY"/>
    <property type="match status" value="1"/>
</dbReference>
<dbReference type="GO" id="GO:0000160">
    <property type="term" value="P:phosphorelay signal transduction system"/>
    <property type="evidence" value="ECO:0007669"/>
    <property type="project" value="InterPro"/>
</dbReference>
<dbReference type="Pfam" id="PF00072">
    <property type="entry name" value="Response_reg"/>
    <property type="match status" value="1"/>
</dbReference>
<dbReference type="PANTHER" id="PTHR44591">
    <property type="entry name" value="STRESS RESPONSE REGULATOR PROTEIN 1"/>
    <property type="match status" value="1"/>
</dbReference>
<evidence type="ECO:0000256" key="1">
    <source>
        <dbReference type="ARBA" id="ARBA00022553"/>
    </source>
</evidence>
<protein>
    <submittedName>
        <fullName evidence="4">Two-component system response regulator</fullName>
    </submittedName>
</protein>
<dbReference type="SMART" id="SM00448">
    <property type="entry name" value="REC"/>
    <property type="match status" value="1"/>
</dbReference>
<name>A0A7Z6ZUL5_9GAMM</name>
<gene>
    <name evidence="4" type="ORF">CWE22_03945</name>
</gene>
<comment type="caution">
    <text evidence="4">The sequence shown here is derived from an EMBL/GenBank/DDBJ whole genome shotgun (WGS) entry which is preliminary data.</text>
</comment>
<keyword evidence="1 2" id="KW-0597">Phosphoprotein</keyword>
<dbReference type="InterPro" id="IPR050595">
    <property type="entry name" value="Bact_response_regulator"/>
</dbReference>
<sequence length="138" mass="15032">MSLSLLLVEDKPATQAMLLAILAETEFVVTVANDGLDGLNHAKHQHFDIVVIDHKMPLMDGLTLCKNLRELGGYVYTPILFLTTQDVREVQAVAKQAGADLCLAKPVDAERLLTILADLTQGYRLQSQTLSSSSQQVG</sequence>
<evidence type="ECO:0000313" key="4">
    <source>
        <dbReference type="EMBL" id="RUO41340.1"/>
    </source>
</evidence>
<proteinExistence type="predicted"/>
<dbReference type="EMBL" id="PIPR01000001">
    <property type="protein sequence ID" value="RUO41340.1"/>
    <property type="molecule type" value="Genomic_DNA"/>
</dbReference>